<sequence length="221" mass="24432">MVALSAEASRGVSLKKKTAQDVRNNDRGDQAGNRQGSCVGSSRVECLLDNRTKSWLYQLRVREEEFSKDCLPELDNGTLLNSNFDLLPRTSKELEETSEDNIGVVEERGVPRLKPLRIGRGPKSPNGGLVNILGLGWEYYRSTLSAHTKHYLTGSRAFHLIYGDASKERFGRCVDAKRKGDFLSITAVKSIRRTIQALIGLGAVVFALRFGGLLSEPEYSG</sequence>
<comment type="caution">
    <text evidence="2">The sequence shown here is derived from an EMBL/GenBank/DDBJ whole genome shotgun (WGS) entry which is preliminary data.</text>
</comment>
<feature type="region of interest" description="Disordered" evidence="1">
    <location>
        <begin position="14"/>
        <end position="37"/>
    </location>
</feature>
<name>A0ABQ5BH19_9ASTR</name>
<proteinExistence type="predicted"/>
<dbReference type="EMBL" id="BQNB010013203">
    <property type="protein sequence ID" value="GJT13108.1"/>
    <property type="molecule type" value="Genomic_DNA"/>
</dbReference>
<feature type="compositionally biased region" description="Basic and acidic residues" evidence="1">
    <location>
        <begin position="18"/>
        <end position="29"/>
    </location>
</feature>
<reference evidence="2" key="1">
    <citation type="journal article" date="2022" name="Int. J. Mol. Sci.">
        <title>Draft Genome of Tanacetum Coccineum: Genomic Comparison of Closely Related Tanacetum-Family Plants.</title>
        <authorList>
            <person name="Yamashiro T."/>
            <person name="Shiraishi A."/>
            <person name="Nakayama K."/>
            <person name="Satake H."/>
        </authorList>
    </citation>
    <scope>NUCLEOTIDE SEQUENCE</scope>
</reference>
<evidence type="ECO:0000256" key="1">
    <source>
        <dbReference type="SAM" id="MobiDB-lite"/>
    </source>
</evidence>
<evidence type="ECO:0000313" key="2">
    <source>
        <dbReference type="EMBL" id="GJT13108.1"/>
    </source>
</evidence>
<evidence type="ECO:0000313" key="3">
    <source>
        <dbReference type="Proteomes" id="UP001151760"/>
    </source>
</evidence>
<organism evidence="2 3">
    <name type="scientific">Tanacetum coccineum</name>
    <dbReference type="NCBI Taxonomy" id="301880"/>
    <lineage>
        <taxon>Eukaryota</taxon>
        <taxon>Viridiplantae</taxon>
        <taxon>Streptophyta</taxon>
        <taxon>Embryophyta</taxon>
        <taxon>Tracheophyta</taxon>
        <taxon>Spermatophyta</taxon>
        <taxon>Magnoliopsida</taxon>
        <taxon>eudicotyledons</taxon>
        <taxon>Gunneridae</taxon>
        <taxon>Pentapetalae</taxon>
        <taxon>asterids</taxon>
        <taxon>campanulids</taxon>
        <taxon>Asterales</taxon>
        <taxon>Asteraceae</taxon>
        <taxon>Asteroideae</taxon>
        <taxon>Anthemideae</taxon>
        <taxon>Anthemidinae</taxon>
        <taxon>Tanacetum</taxon>
    </lineage>
</organism>
<protein>
    <submittedName>
        <fullName evidence="2">Uncharacterized protein</fullName>
    </submittedName>
</protein>
<dbReference type="Proteomes" id="UP001151760">
    <property type="component" value="Unassembled WGS sequence"/>
</dbReference>
<gene>
    <name evidence="2" type="ORF">Tco_0860150</name>
</gene>
<keyword evidence="3" id="KW-1185">Reference proteome</keyword>
<accession>A0ABQ5BH19</accession>
<reference evidence="2" key="2">
    <citation type="submission" date="2022-01" db="EMBL/GenBank/DDBJ databases">
        <authorList>
            <person name="Yamashiro T."/>
            <person name="Shiraishi A."/>
            <person name="Satake H."/>
            <person name="Nakayama K."/>
        </authorList>
    </citation>
    <scope>NUCLEOTIDE SEQUENCE</scope>
</reference>